<dbReference type="SUPFAM" id="SSF103473">
    <property type="entry name" value="MFS general substrate transporter"/>
    <property type="match status" value="1"/>
</dbReference>
<feature type="transmembrane region" description="Helical" evidence="5">
    <location>
        <begin position="165"/>
        <end position="187"/>
    </location>
</feature>
<feature type="transmembrane region" description="Helical" evidence="5">
    <location>
        <begin position="242"/>
        <end position="263"/>
    </location>
</feature>
<evidence type="ECO:0000256" key="4">
    <source>
        <dbReference type="ARBA" id="ARBA00023136"/>
    </source>
</evidence>
<dbReference type="PROSITE" id="PS50850">
    <property type="entry name" value="MFS"/>
    <property type="match status" value="1"/>
</dbReference>
<name>A0A4U3LZE9_9ACTN</name>
<accession>A0A4U3LZE9</accession>
<evidence type="ECO:0000259" key="6">
    <source>
        <dbReference type="PROSITE" id="PS50850"/>
    </source>
</evidence>
<gene>
    <name evidence="7" type="ORF">FDA94_34505</name>
</gene>
<comment type="caution">
    <text evidence="7">The sequence shown here is derived from an EMBL/GenBank/DDBJ whole genome shotgun (WGS) entry which is preliminary data.</text>
</comment>
<reference evidence="7 8" key="1">
    <citation type="submission" date="2019-04" db="EMBL/GenBank/DDBJ databases">
        <title>Herbidospora sp. NEAU-GS14.nov., a novel actinomycete isolated from soil.</title>
        <authorList>
            <person name="Han L."/>
        </authorList>
    </citation>
    <scope>NUCLEOTIDE SEQUENCE [LARGE SCALE GENOMIC DNA]</scope>
    <source>
        <strain evidence="7 8">NEAU-GS14</strain>
    </source>
</reference>
<feature type="transmembrane region" description="Helical" evidence="5">
    <location>
        <begin position="365"/>
        <end position="389"/>
    </location>
</feature>
<dbReference type="AlphaFoldDB" id="A0A4U3LZE9"/>
<feature type="transmembrane region" description="Helical" evidence="5">
    <location>
        <begin position="76"/>
        <end position="94"/>
    </location>
</feature>
<feature type="transmembrane region" description="Helical" evidence="5">
    <location>
        <begin position="12"/>
        <end position="34"/>
    </location>
</feature>
<keyword evidence="3 5" id="KW-1133">Transmembrane helix</keyword>
<protein>
    <submittedName>
        <fullName evidence="7">MFS transporter</fullName>
    </submittedName>
</protein>
<dbReference type="GO" id="GO:0022857">
    <property type="term" value="F:transmembrane transporter activity"/>
    <property type="evidence" value="ECO:0007669"/>
    <property type="project" value="InterPro"/>
</dbReference>
<keyword evidence="4 5" id="KW-0472">Membrane</keyword>
<dbReference type="RefSeq" id="WP_137251255.1">
    <property type="nucleotide sequence ID" value="NZ_SZQA01000050.1"/>
</dbReference>
<dbReference type="InterPro" id="IPR051788">
    <property type="entry name" value="MFS_Transporter"/>
</dbReference>
<evidence type="ECO:0000256" key="3">
    <source>
        <dbReference type="ARBA" id="ARBA00022989"/>
    </source>
</evidence>
<organism evidence="7 8">
    <name type="scientific">Herbidospora galbida</name>
    <dbReference type="NCBI Taxonomy" id="2575442"/>
    <lineage>
        <taxon>Bacteria</taxon>
        <taxon>Bacillati</taxon>
        <taxon>Actinomycetota</taxon>
        <taxon>Actinomycetes</taxon>
        <taxon>Streptosporangiales</taxon>
        <taxon>Streptosporangiaceae</taxon>
        <taxon>Herbidospora</taxon>
    </lineage>
</organism>
<dbReference type="EMBL" id="SZQA01000050">
    <property type="protein sequence ID" value="TKK81019.1"/>
    <property type="molecule type" value="Genomic_DNA"/>
</dbReference>
<comment type="subcellular location">
    <subcellularLocation>
        <location evidence="1">Cell membrane</location>
        <topology evidence="1">Multi-pass membrane protein</topology>
    </subcellularLocation>
</comment>
<feature type="transmembrane region" description="Helical" evidence="5">
    <location>
        <begin position="337"/>
        <end position="359"/>
    </location>
</feature>
<feature type="domain" description="Major facilitator superfamily (MFS) profile" evidence="6">
    <location>
        <begin position="10"/>
        <end position="399"/>
    </location>
</feature>
<feature type="transmembrane region" description="Helical" evidence="5">
    <location>
        <begin position="100"/>
        <end position="118"/>
    </location>
</feature>
<evidence type="ECO:0000313" key="8">
    <source>
        <dbReference type="Proteomes" id="UP000308705"/>
    </source>
</evidence>
<dbReference type="Gene3D" id="1.20.1250.20">
    <property type="entry name" value="MFS general substrate transporter like domains"/>
    <property type="match status" value="2"/>
</dbReference>
<dbReference type="PANTHER" id="PTHR23514:SF13">
    <property type="entry name" value="INNER MEMBRANE PROTEIN YBJJ"/>
    <property type="match status" value="1"/>
</dbReference>
<dbReference type="CDD" id="cd17393">
    <property type="entry name" value="MFS_MosC_like"/>
    <property type="match status" value="1"/>
</dbReference>
<feature type="transmembrane region" description="Helical" evidence="5">
    <location>
        <begin position="139"/>
        <end position="159"/>
    </location>
</feature>
<keyword evidence="2 5" id="KW-0812">Transmembrane</keyword>
<evidence type="ECO:0000256" key="2">
    <source>
        <dbReference type="ARBA" id="ARBA00022692"/>
    </source>
</evidence>
<keyword evidence="8" id="KW-1185">Reference proteome</keyword>
<proteinExistence type="predicted"/>
<evidence type="ECO:0000256" key="1">
    <source>
        <dbReference type="ARBA" id="ARBA00004651"/>
    </source>
</evidence>
<evidence type="ECO:0000256" key="5">
    <source>
        <dbReference type="SAM" id="Phobius"/>
    </source>
</evidence>
<feature type="transmembrane region" description="Helical" evidence="5">
    <location>
        <begin position="275"/>
        <end position="296"/>
    </location>
</feature>
<feature type="transmembrane region" description="Helical" evidence="5">
    <location>
        <begin position="308"/>
        <end position="330"/>
    </location>
</feature>
<dbReference type="Pfam" id="PF07690">
    <property type="entry name" value="MFS_1"/>
    <property type="match status" value="1"/>
</dbReference>
<dbReference type="PANTHER" id="PTHR23514">
    <property type="entry name" value="BYPASS OF STOP CODON PROTEIN 6"/>
    <property type="match status" value="1"/>
</dbReference>
<dbReference type="Proteomes" id="UP000308705">
    <property type="component" value="Unassembled WGS sequence"/>
</dbReference>
<evidence type="ECO:0000313" key="7">
    <source>
        <dbReference type="EMBL" id="TKK81019.1"/>
    </source>
</evidence>
<dbReference type="InterPro" id="IPR036259">
    <property type="entry name" value="MFS_trans_sf"/>
</dbReference>
<feature type="transmembrane region" description="Helical" evidence="5">
    <location>
        <begin position="199"/>
        <end position="222"/>
    </location>
</feature>
<feature type="transmembrane region" description="Helical" evidence="5">
    <location>
        <begin position="46"/>
        <end position="64"/>
    </location>
</feature>
<dbReference type="InterPro" id="IPR020846">
    <property type="entry name" value="MFS_dom"/>
</dbReference>
<dbReference type="OrthoDB" id="151222at2"/>
<sequence length="399" mass="39882">MPERSTGSRARVALSVFYGLAGVLSALWVATLPAVDERLDLGPGRIGTLLLLLAVGALATMPLTGRAADRWGSRRLLRVAAPVCALVLCGVALAPSFGVLAVAVVPFGAATGAVNIALNVHGVEVERGLGKPVMGSLHGVWSLGGVVGGAVITAALAAGADVRTLMVSVAVAVIVVSLVPGRFLLTAPTSVRDDVQDTGGSIALSAGMIALMGGVVFAAYLSEATATDWAAVHARWELAAEPATASVVYTAFAAAMTVTRFLGDPLRARLGPARTMRFAGSVASTGYAFVLAASFAGSGAVACAIAGWSLVGVGMATVVPVIFSTVGAMVSRPGRALSAVTTISFGGALTGPAVIGYVAEVESLGAALLIPAFFAVFVTLAGPAAVRAVTGGLVPQRRP</sequence>
<dbReference type="InterPro" id="IPR011701">
    <property type="entry name" value="MFS"/>
</dbReference>
<dbReference type="GO" id="GO:0005886">
    <property type="term" value="C:plasma membrane"/>
    <property type="evidence" value="ECO:0007669"/>
    <property type="project" value="UniProtKB-SubCell"/>
</dbReference>